<gene>
    <name evidence="1" type="ORF">DTO96_101520</name>
</gene>
<dbReference type="Proteomes" id="UP000252182">
    <property type="component" value="Chromosome"/>
</dbReference>
<dbReference type="EMBL" id="CP031124">
    <property type="protein sequence ID" value="AXF85784.1"/>
    <property type="molecule type" value="Genomic_DNA"/>
</dbReference>
<organism evidence="1 2">
    <name type="scientific">Ephemeroptericola cinctiostellae</name>
    <dbReference type="NCBI Taxonomy" id="2268024"/>
    <lineage>
        <taxon>Bacteria</taxon>
        <taxon>Pseudomonadati</taxon>
        <taxon>Pseudomonadota</taxon>
        <taxon>Betaproteobacteria</taxon>
        <taxon>Burkholderiales</taxon>
        <taxon>Burkholderiaceae</taxon>
        <taxon>Ephemeroptericola</taxon>
    </lineage>
</organism>
<sequence>MAEAPDGLFLHSHSPFLSRAFWLALENSGAISNECGWWSQHLLLLDDEGQAMALLPLFIKSHNRGEYVFDHAWAQAYAHNGLDYYPRLVSAVPFTPVTGARVWLMAGVHLNDVLPLLLHGVRQIAEQINASSWHGLFLKAQDVVAFQQSGMPLALRHGCQFLWTDQDFGDFDGFLATMTAKRRKNIKAERAKITRAGISCRFIEGVDINADDWAFFYTCYARTYHIRGQRPYLNQAFFEQLGQNMPQHMTLQIAQLANGDQLAAALFFKDDQTLYGRYWGAVEDVDCLHFEVCYYQGISYALKHHLRYFDPGTQGEHKLLRGFSPAYTQSLHWLHDGQFMQAVQHYVKRERLGILAYYEEACAALPFKKLHDI</sequence>
<reference evidence="2" key="1">
    <citation type="submission" date="2018-07" db="EMBL/GenBank/DDBJ databases">
        <authorList>
            <person name="Kim H."/>
        </authorList>
    </citation>
    <scope>NUCLEOTIDE SEQUENCE [LARGE SCALE GENOMIC DNA]</scope>
    <source>
        <strain evidence="2">F02</strain>
    </source>
</reference>
<dbReference type="KEGG" id="hyf:DTO96_101520"/>
<evidence type="ECO:0000313" key="2">
    <source>
        <dbReference type="Proteomes" id="UP000252182"/>
    </source>
</evidence>
<dbReference type="InterPro" id="IPR007434">
    <property type="entry name" value="FemAB-like"/>
</dbReference>
<protein>
    <recommendedName>
        <fullName evidence="3">BioF2-like acetyltransferase domain-containing protein</fullName>
    </recommendedName>
</protein>
<name>A0A345DBP6_9BURK</name>
<evidence type="ECO:0000313" key="1">
    <source>
        <dbReference type="EMBL" id="AXF85784.1"/>
    </source>
</evidence>
<accession>A0A345DBP6</accession>
<dbReference type="SUPFAM" id="SSF55729">
    <property type="entry name" value="Acyl-CoA N-acyltransferases (Nat)"/>
    <property type="match status" value="1"/>
</dbReference>
<dbReference type="PANTHER" id="PTHR47017">
    <property type="entry name" value="ACYL-COA"/>
    <property type="match status" value="1"/>
</dbReference>
<dbReference type="Gene3D" id="3.40.630.30">
    <property type="match status" value="1"/>
</dbReference>
<dbReference type="PANTHER" id="PTHR47017:SF1">
    <property type="entry name" value="ACYL-COA"/>
    <property type="match status" value="1"/>
</dbReference>
<dbReference type="InterPro" id="IPR016181">
    <property type="entry name" value="Acyl_CoA_acyltransferase"/>
</dbReference>
<evidence type="ECO:0008006" key="3">
    <source>
        <dbReference type="Google" id="ProtNLM"/>
    </source>
</evidence>
<keyword evidence="2" id="KW-1185">Reference proteome</keyword>
<proteinExistence type="predicted"/>
<dbReference type="AlphaFoldDB" id="A0A345DBP6"/>
<dbReference type="Pfam" id="PF04339">
    <property type="entry name" value="FemAB_like"/>
    <property type="match status" value="1"/>
</dbReference>